<dbReference type="Proteomes" id="UP000033116">
    <property type="component" value="Chromosome"/>
</dbReference>
<dbReference type="PATRIC" id="fig|1434115.4.peg.3756"/>
<protein>
    <recommendedName>
        <fullName evidence="1">BioF2-like acetyltransferase domain-containing protein</fullName>
    </recommendedName>
</protein>
<dbReference type="GeneID" id="24866274"/>
<dbReference type="InterPro" id="IPR016181">
    <property type="entry name" value="Acyl_CoA_acyltransferase"/>
</dbReference>
<dbReference type="Gene3D" id="3.40.630.30">
    <property type="match status" value="1"/>
</dbReference>
<reference evidence="2 3" key="1">
    <citation type="submission" date="2014-07" db="EMBL/GenBank/DDBJ databases">
        <title>Methanogenic archaea and the global carbon cycle.</title>
        <authorList>
            <person name="Henriksen J.R."/>
            <person name="Luke J."/>
            <person name="Reinhart S."/>
            <person name="Benedict M.N."/>
            <person name="Youngblut N.D."/>
            <person name="Metcalf M.E."/>
            <person name="Whitaker R.J."/>
            <person name="Metcalf W.W."/>
        </authorList>
    </citation>
    <scope>NUCLEOTIDE SEQUENCE [LARGE SCALE GENOMIC DNA]</scope>
    <source>
        <strain evidence="2 3">SarPi</strain>
    </source>
</reference>
<dbReference type="PANTHER" id="PTHR36174">
    <property type="entry name" value="LIPID II:GLYCINE GLYCYLTRANSFERASE"/>
    <property type="match status" value="1"/>
</dbReference>
<dbReference type="RefSeq" id="WP_048041189.1">
    <property type="nucleotide sequence ID" value="NZ_CP009511.1"/>
</dbReference>
<evidence type="ECO:0000313" key="2">
    <source>
        <dbReference type="EMBL" id="AKB62946.1"/>
    </source>
</evidence>
<dbReference type="SUPFAM" id="SSF55729">
    <property type="entry name" value="Acyl-CoA N-acyltransferases (Nat)"/>
    <property type="match status" value="2"/>
</dbReference>
<dbReference type="EMBL" id="CP009511">
    <property type="protein sequence ID" value="AKB62946.1"/>
    <property type="molecule type" value="Genomic_DNA"/>
</dbReference>
<evidence type="ECO:0000259" key="1">
    <source>
        <dbReference type="Pfam" id="PF13480"/>
    </source>
</evidence>
<dbReference type="Pfam" id="PF13480">
    <property type="entry name" value="Acetyltransf_6"/>
    <property type="match status" value="1"/>
</dbReference>
<name>A0A0E3LT58_METMZ</name>
<dbReference type="InterPro" id="IPR050644">
    <property type="entry name" value="PG_Glycine_Bridge_Synth"/>
</dbReference>
<dbReference type="PANTHER" id="PTHR36174:SF1">
    <property type="entry name" value="LIPID II:GLYCINE GLYCYLTRANSFERASE"/>
    <property type="match status" value="1"/>
</dbReference>
<evidence type="ECO:0000313" key="3">
    <source>
        <dbReference type="Proteomes" id="UP000033116"/>
    </source>
</evidence>
<dbReference type="AlphaFoldDB" id="A0A0E3LT58"/>
<accession>A0A0E3LT58</accession>
<proteinExistence type="predicted"/>
<sequence>MDGIEVRELLPSEYKEWDLLVEKAQPGTLFHTSEWLEICRDILSKDLRIYGCFRNGELVGGCPLFVKNIKGVLKVASSTCKMTSYSGPLLKESASSRANKRIQETHEILNPLREFFCKQGFDSIHLTFAPGFEDIRPFTWNGWDSAVHYTHYLSLKENIDENLSGERQIELKTATGAGLKTRVSNDPETYYRLLSLAYEKKNLEPPLPGGFYDRVFKLIQKKSAGYMFVSETPEGEAVAAHINLYGKKCAVIWTSALNPDFDRLGPNALLYYNEFLDLRSRNFEYMNVMAANIPVFVDFIMGFSPELIPYYSVTLESKKYSAAKTLYKTTHKETY</sequence>
<feature type="domain" description="BioF2-like acetyltransferase" evidence="1">
    <location>
        <begin position="180"/>
        <end position="289"/>
    </location>
</feature>
<gene>
    <name evidence="2" type="ORF">MSMAP_2961</name>
</gene>
<dbReference type="InterPro" id="IPR038740">
    <property type="entry name" value="BioF2-like_GNAT_dom"/>
</dbReference>
<organism evidence="2 3">
    <name type="scientific">Methanosarcina mazei SarPi</name>
    <dbReference type="NCBI Taxonomy" id="1434115"/>
    <lineage>
        <taxon>Archaea</taxon>
        <taxon>Methanobacteriati</taxon>
        <taxon>Methanobacteriota</taxon>
        <taxon>Stenosarchaea group</taxon>
        <taxon>Methanomicrobia</taxon>
        <taxon>Methanosarcinales</taxon>
        <taxon>Methanosarcinaceae</taxon>
        <taxon>Methanosarcina</taxon>
    </lineage>
</organism>
<dbReference type="HOGENOM" id="CLU_071764_0_0_2"/>